<evidence type="ECO:0000259" key="1">
    <source>
        <dbReference type="PROSITE" id="PS51724"/>
    </source>
</evidence>
<dbReference type="Pfam" id="PF05036">
    <property type="entry name" value="SPOR"/>
    <property type="match status" value="1"/>
</dbReference>
<comment type="caution">
    <text evidence="2">The sequence shown here is derived from an EMBL/GenBank/DDBJ whole genome shotgun (WGS) entry which is preliminary data.</text>
</comment>
<dbReference type="AlphaFoldDB" id="A0A3P1C0J6"/>
<dbReference type="PROSITE" id="PS51724">
    <property type="entry name" value="SPOR"/>
    <property type="match status" value="1"/>
</dbReference>
<dbReference type="OrthoDB" id="653949at2"/>
<gene>
    <name evidence="2" type="ORF">EHT25_03820</name>
</gene>
<feature type="domain" description="SPOR" evidence="1">
    <location>
        <begin position="288"/>
        <end position="367"/>
    </location>
</feature>
<dbReference type="InterPro" id="IPR040495">
    <property type="entry name" value="HU-CCDC81_bac_1"/>
</dbReference>
<protein>
    <submittedName>
        <fullName evidence="2">SPOR domain-containing protein</fullName>
    </submittedName>
</protein>
<evidence type="ECO:0000313" key="3">
    <source>
        <dbReference type="Proteomes" id="UP000271925"/>
    </source>
</evidence>
<dbReference type="InterPro" id="IPR041268">
    <property type="entry name" value="HU-CCDC81_bac_2"/>
</dbReference>
<organism evidence="2 3">
    <name type="scientific">Larkinella rosea</name>
    <dbReference type="NCBI Taxonomy" id="2025312"/>
    <lineage>
        <taxon>Bacteria</taxon>
        <taxon>Pseudomonadati</taxon>
        <taxon>Bacteroidota</taxon>
        <taxon>Cytophagia</taxon>
        <taxon>Cytophagales</taxon>
        <taxon>Spirosomataceae</taxon>
        <taxon>Larkinella</taxon>
    </lineage>
</organism>
<accession>A0A3P1C0J6</accession>
<dbReference type="InterPro" id="IPR007730">
    <property type="entry name" value="SPOR-like_dom"/>
</dbReference>
<dbReference type="GO" id="GO:0042834">
    <property type="term" value="F:peptidoglycan binding"/>
    <property type="evidence" value="ECO:0007669"/>
    <property type="project" value="InterPro"/>
</dbReference>
<dbReference type="Proteomes" id="UP000271925">
    <property type="component" value="Unassembled WGS sequence"/>
</dbReference>
<name>A0A3P1C0J6_9BACT</name>
<dbReference type="Pfam" id="PF18175">
    <property type="entry name" value="HU-CCDC81_bac_2"/>
    <property type="match status" value="1"/>
</dbReference>
<keyword evidence="3" id="KW-1185">Reference proteome</keyword>
<dbReference type="EMBL" id="RQJO01000007">
    <property type="protein sequence ID" value="RRB06925.1"/>
    <property type="molecule type" value="Genomic_DNA"/>
</dbReference>
<dbReference type="SUPFAM" id="SSF110997">
    <property type="entry name" value="Sporulation related repeat"/>
    <property type="match status" value="1"/>
</dbReference>
<evidence type="ECO:0000313" key="2">
    <source>
        <dbReference type="EMBL" id="RRB06925.1"/>
    </source>
</evidence>
<sequence>MVHVSDYLKKLLFQYDCIVIPDLGGFILHYVPATFVEASGLYLPPRKKIAFNEALKLDDGLLINFMMLHDGLTRDEALQVIRQFVDELKVEVRQERIFTIDGLGLFSENEEGKLQFDPEIRHNFQGESYGFQPVTARLVNVSPVLVEKPVSLVPVRSESPILVEAEEVHSEAKEIGMPVQRSYRQYLGWAAAVLLVCSLGIVTVKKSPSQVLSSLNPFELFVREKAEPATTSPEAVVEKPVVVAEPAPVEPAIGSVPTTIETAATAPDVEPITPKVVSEPVAANVETKKTETYFLAIAGSFASKANARRLMRRLRKGGFETAYVLPQAKTKELIKVAAIGSPDRNEVLASLDAVSKLSGAHAWVHKIGQ</sequence>
<dbReference type="Pfam" id="PF18174">
    <property type="entry name" value="HU-CCDC81_bac_1"/>
    <property type="match status" value="1"/>
</dbReference>
<dbReference type="InterPro" id="IPR036680">
    <property type="entry name" value="SPOR-like_sf"/>
</dbReference>
<proteinExistence type="predicted"/>
<reference evidence="2 3" key="1">
    <citation type="submission" date="2018-11" db="EMBL/GenBank/DDBJ databases">
        <authorList>
            <person name="Zhou Z."/>
            <person name="Wang G."/>
        </authorList>
    </citation>
    <scope>NUCLEOTIDE SEQUENCE [LARGE SCALE GENOMIC DNA]</scope>
    <source>
        <strain evidence="2 3">KCTC52004</strain>
    </source>
</reference>
<dbReference type="RefSeq" id="WP_124870899.1">
    <property type="nucleotide sequence ID" value="NZ_RQJO01000007.1"/>
</dbReference>